<accession>A0A3B9IRQ2</accession>
<gene>
    <name evidence="1" type="ORF">DCK97_24325</name>
</gene>
<evidence type="ECO:0000313" key="1">
    <source>
        <dbReference type="EMBL" id="HAE50544.1"/>
    </source>
</evidence>
<comment type="caution">
    <text evidence="1">The sequence shown here is derived from an EMBL/GenBank/DDBJ whole genome shotgun (WGS) entry which is preliminary data.</text>
</comment>
<reference evidence="1 2" key="1">
    <citation type="journal article" date="2018" name="Nat. Biotechnol.">
        <title>A standardized bacterial taxonomy based on genome phylogeny substantially revises the tree of life.</title>
        <authorList>
            <person name="Parks D.H."/>
            <person name="Chuvochina M."/>
            <person name="Waite D.W."/>
            <person name="Rinke C."/>
            <person name="Skarshewski A."/>
            <person name="Chaumeil P.A."/>
            <person name="Hugenholtz P."/>
        </authorList>
    </citation>
    <scope>NUCLEOTIDE SEQUENCE [LARGE SCALE GENOMIC DNA]</scope>
    <source>
        <strain evidence="1">UBA8739</strain>
    </source>
</reference>
<dbReference type="AlphaFoldDB" id="A0A3B9IRQ2"/>
<dbReference type="Proteomes" id="UP000257706">
    <property type="component" value="Unassembled WGS sequence"/>
</dbReference>
<name>A0A3B9IRQ2_9PROT</name>
<evidence type="ECO:0000313" key="2">
    <source>
        <dbReference type="Proteomes" id="UP000257706"/>
    </source>
</evidence>
<sequence length="91" mass="10182">MQPFSMEYGDLRSAVIFRTTTDFYLLPEQILRTLRFEGALTRGCTYDTARKYKSFEGRREILVVSCDDPAKAGRSLSSSQLLLAPAVPAAD</sequence>
<dbReference type="EMBL" id="DMAI01000393">
    <property type="protein sequence ID" value="HAE50544.1"/>
    <property type="molecule type" value="Genomic_DNA"/>
</dbReference>
<protein>
    <submittedName>
        <fullName evidence="1">Uncharacterized protein</fullName>
    </submittedName>
</protein>
<proteinExistence type="predicted"/>
<organism evidence="1 2">
    <name type="scientific">Tistrella mobilis</name>
    <dbReference type="NCBI Taxonomy" id="171437"/>
    <lineage>
        <taxon>Bacteria</taxon>
        <taxon>Pseudomonadati</taxon>
        <taxon>Pseudomonadota</taxon>
        <taxon>Alphaproteobacteria</taxon>
        <taxon>Geminicoccales</taxon>
        <taxon>Geminicoccaceae</taxon>
        <taxon>Tistrella</taxon>
    </lineage>
</organism>